<dbReference type="GeneID" id="105164756"/>
<comment type="pathway">
    <text evidence="1">Cofactor biosynthesis; L-ascorbate biosynthesis.</text>
</comment>
<dbReference type="NCBIfam" id="TIGR01677">
    <property type="entry name" value="pln_FAD_oxido"/>
    <property type="match status" value="1"/>
</dbReference>
<evidence type="ECO:0000256" key="5">
    <source>
        <dbReference type="ARBA" id="ARBA00023002"/>
    </source>
</evidence>
<sequence length="584" mass="64534">MANNYFLTILCTTFIVVVGGSALIRAMPPQNPIQCNQTGCILYNSYGVWDDRKTCHVAAAVYPTTEEELRLAVANANKNKLKVKVVSKFSHTILKLACPTARNGNAVLISTERYNSSIVVDVANLAVTVDAGVGLRPLIDRVEEEGLSLVAATYWEGVSIGGAVSTGGHGSSWWGKGGAIHDHVIGVRLIVPGNASEGFARVLDLKGDDPLLNAARASLGVLGVISKVTLSLERGFKRSITLNFTNDNGIEDEFMEHAKRYEFGDIQWYPSRYRAVYRYDDRVPLDTSGDGVYDFIGFRPILAVIPETVRALEKAAEATKNQNPKCIMATLSIAYRKLIANGLKNNLVFTGYPVIGHQGKMQTSGSCLYSPQTDKDSVCAWDPRIKGLFFYESSAILPATTFADFIRDVKKLRNINPDNFCGVDMYDGFLIRFISKSDAYLGQAEDSVVVDFNYYRADEASTPRLNEDVLEEVEQMAFFKYSGKPHWAKNRKLDFAGVKDKYPNFSKFIGAKNVLDPDNMFSSKWSDEVLLGQAEKVKEDGCALEGQCICSEDRHCSPGNGYYCRTGLVYKEARVCRYSGFRSG</sequence>
<dbReference type="Proteomes" id="UP000504604">
    <property type="component" value="Linkage group LG6"/>
</dbReference>
<protein>
    <recommendedName>
        <fullName evidence="3">L-gulonolactone oxidase</fullName>
        <ecNumber evidence="3">1.1.3.8</ecNumber>
    </recommendedName>
</protein>
<dbReference type="OrthoDB" id="610608at2759"/>
<dbReference type="PANTHER" id="PTHR13878:SF125">
    <property type="entry name" value="L-GULONOLACTONE OXIDASE 3"/>
    <property type="match status" value="1"/>
</dbReference>
<dbReference type="GO" id="GO:0019853">
    <property type="term" value="P:L-ascorbic acid biosynthetic process"/>
    <property type="evidence" value="ECO:0007669"/>
    <property type="project" value="UniProtKB-UniPathway"/>
</dbReference>
<keyword evidence="7" id="KW-0732">Signal</keyword>
<dbReference type="Gene3D" id="3.30.70.2520">
    <property type="match status" value="1"/>
</dbReference>
<evidence type="ECO:0000256" key="6">
    <source>
        <dbReference type="ARBA" id="ARBA00048083"/>
    </source>
</evidence>
<keyword evidence="5" id="KW-0560">Oxidoreductase</keyword>
<dbReference type="InterPro" id="IPR016169">
    <property type="entry name" value="FAD-bd_PCMH_sub2"/>
</dbReference>
<dbReference type="GO" id="GO:0071949">
    <property type="term" value="F:FAD binding"/>
    <property type="evidence" value="ECO:0007669"/>
    <property type="project" value="InterPro"/>
</dbReference>
<feature type="signal peptide" evidence="7">
    <location>
        <begin position="1"/>
        <end position="22"/>
    </location>
</feature>
<dbReference type="Pfam" id="PF01565">
    <property type="entry name" value="FAD_binding_4"/>
    <property type="match status" value="1"/>
</dbReference>
<dbReference type="Pfam" id="PF04030">
    <property type="entry name" value="ALO"/>
    <property type="match status" value="1"/>
</dbReference>
<dbReference type="InterPro" id="IPR006094">
    <property type="entry name" value="Oxid_FAD_bind_N"/>
</dbReference>
<comment type="similarity">
    <text evidence="2">Belongs to the oxygen-dependent FAD-linked oxidoreductase family.</text>
</comment>
<evidence type="ECO:0000256" key="1">
    <source>
        <dbReference type="ARBA" id="ARBA00005147"/>
    </source>
</evidence>
<dbReference type="GO" id="GO:0003885">
    <property type="term" value="F:D-arabinono-1,4-lactone oxidase activity"/>
    <property type="evidence" value="ECO:0007669"/>
    <property type="project" value="InterPro"/>
</dbReference>
<feature type="chain" id="PRO_5026987005" description="L-gulonolactone oxidase" evidence="7">
    <location>
        <begin position="23"/>
        <end position="584"/>
    </location>
</feature>
<gene>
    <name evidence="10" type="primary">LOC105164756</name>
</gene>
<feature type="domain" description="FAD-binding PCMH-type" evidence="8">
    <location>
        <begin position="53"/>
        <end position="235"/>
    </location>
</feature>
<evidence type="ECO:0000313" key="9">
    <source>
        <dbReference type="Proteomes" id="UP000504604"/>
    </source>
</evidence>
<dbReference type="PROSITE" id="PS51387">
    <property type="entry name" value="FAD_PCMH"/>
    <property type="match status" value="1"/>
</dbReference>
<dbReference type="KEGG" id="sind:105164756"/>
<dbReference type="SUPFAM" id="SSF56176">
    <property type="entry name" value="FAD-binding/transporter-associated domain-like"/>
    <property type="match status" value="1"/>
</dbReference>
<reference evidence="10" key="1">
    <citation type="submission" date="2025-08" db="UniProtKB">
        <authorList>
            <consortium name="RefSeq"/>
        </authorList>
    </citation>
    <scope>IDENTIFICATION</scope>
</reference>
<dbReference type="InterPro" id="IPR007173">
    <property type="entry name" value="ALO_C"/>
</dbReference>
<dbReference type="FunCoup" id="A0A6I9TG03">
    <property type="interactions" value="317"/>
</dbReference>
<evidence type="ECO:0000256" key="7">
    <source>
        <dbReference type="SAM" id="SignalP"/>
    </source>
</evidence>
<dbReference type="InterPro" id="IPR036318">
    <property type="entry name" value="FAD-bd_PCMH-like_sf"/>
</dbReference>
<keyword evidence="9" id="KW-1185">Reference proteome</keyword>
<proteinExistence type="inferred from homology"/>
<accession>A0A6I9TG03</accession>
<dbReference type="InterPro" id="IPR010030">
    <property type="entry name" value="GULO_Plant"/>
</dbReference>
<evidence type="ECO:0000256" key="2">
    <source>
        <dbReference type="ARBA" id="ARBA00005466"/>
    </source>
</evidence>
<dbReference type="InterPro" id="IPR055154">
    <property type="entry name" value="GULLO2-like_C"/>
</dbReference>
<evidence type="ECO:0000256" key="4">
    <source>
        <dbReference type="ARBA" id="ARBA00022644"/>
    </source>
</evidence>
<dbReference type="AlphaFoldDB" id="A0A6I9TG03"/>
<dbReference type="InterPro" id="IPR016166">
    <property type="entry name" value="FAD-bd_PCMH"/>
</dbReference>
<keyword evidence="4" id="KW-0060">Ascorbate biosynthesis</keyword>
<dbReference type="Gene3D" id="3.30.465.10">
    <property type="match status" value="1"/>
</dbReference>
<dbReference type="InParanoid" id="A0A6I9TG03"/>
<dbReference type="RefSeq" id="XP_011081809.1">
    <property type="nucleotide sequence ID" value="XM_011083507.2"/>
</dbReference>
<dbReference type="GO" id="GO:0016020">
    <property type="term" value="C:membrane"/>
    <property type="evidence" value="ECO:0007669"/>
    <property type="project" value="InterPro"/>
</dbReference>
<evidence type="ECO:0000259" key="8">
    <source>
        <dbReference type="PROSITE" id="PS51387"/>
    </source>
</evidence>
<name>A0A6I9TG03_SESIN</name>
<organism evidence="9 10">
    <name type="scientific">Sesamum indicum</name>
    <name type="common">Oriental sesame</name>
    <name type="synonym">Sesamum orientale</name>
    <dbReference type="NCBI Taxonomy" id="4182"/>
    <lineage>
        <taxon>Eukaryota</taxon>
        <taxon>Viridiplantae</taxon>
        <taxon>Streptophyta</taxon>
        <taxon>Embryophyta</taxon>
        <taxon>Tracheophyta</taxon>
        <taxon>Spermatophyta</taxon>
        <taxon>Magnoliopsida</taxon>
        <taxon>eudicotyledons</taxon>
        <taxon>Gunneridae</taxon>
        <taxon>Pentapetalae</taxon>
        <taxon>asterids</taxon>
        <taxon>lamiids</taxon>
        <taxon>Lamiales</taxon>
        <taxon>Pedaliaceae</taxon>
        <taxon>Sesamum</taxon>
    </lineage>
</organism>
<dbReference type="EC" id="1.1.3.8" evidence="3"/>
<dbReference type="Pfam" id="PF22906">
    <property type="entry name" value="GULLO2-like_3rd"/>
    <property type="match status" value="1"/>
</dbReference>
<dbReference type="UniPathway" id="UPA00132"/>
<comment type="catalytic activity">
    <reaction evidence="6">
        <text>L-gulono-1,4-lactone + O2 = L-ascorbate + H2O2 + H(+)</text>
        <dbReference type="Rhea" id="RHEA:32363"/>
        <dbReference type="ChEBI" id="CHEBI:15378"/>
        <dbReference type="ChEBI" id="CHEBI:15379"/>
        <dbReference type="ChEBI" id="CHEBI:16240"/>
        <dbReference type="ChEBI" id="CHEBI:17587"/>
        <dbReference type="ChEBI" id="CHEBI:38290"/>
        <dbReference type="EC" id="1.1.3.8"/>
    </reaction>
</comment>
<dbReference type="PANTHER" id="PTHR13878">
    <property type="entry name" value="GULONOLACTONE OXIDASE"/>
    <property type="match status" value="1"/>
</dbReference>
<evidence type="ECO:0000256" key="3">
    <source>
        <dbReference type="ARBA" id="ARBA00013121"/>
    </source>
</evidence>
<dbReference type="GO" id="GO:0050105">
    <property type="term" value="F:L-gulonolactone oxidase activity"/>
    <property type="evidence" value="ECO:0007669"/>
    <property type="project" value="UniProtKB-EC"/>
</dbReference>
<dbReference type="InterPro" id="IPR050432">
    <property type="entry name" value="FAD-linked_Oxidoreductases_BP"/>
</dbReference>
<evidence type="ECO:0000313" key="10">
    <source>
        <dbReference type="RefSeq" id="XP_011081809.1"/>
    </source>
</evidence>